<dbReference type="OrthoDB" id="1470350at2759"/>
<reference evidence="1" key="1">
    <citation type="submission" date="2016-03" db="EMBL/GenBank/DDBJ databases">
        <title>Draft genome sequence of Rosellinia necatrix.</title>
        <authorList>
            <person name="Kanematsu S."/>
        </authorList>
    </citation>
    <scope>NUCLEOTIDE SEQUENCE [LARGE SCALE GENOMIC DNA]</scope>
    <source>
        <strain evidence="1">W97</strain>
    </source>
</reference>
<keyword evidence="2" id="KW-1185">Reference proteome</keyword>
<evidence type="ECO:0000313" key="1">
    <source>
        <dbReference type="EMBL" id="GAW26256.1"/>
    </source>
</evidence>
<accession>A0A1S8A815</accession>
<sequence length="58" mass="6880">MAKIPWTFDMQVAPGQKVNLETDLKAWGYWVKPELRVRFLRRAKHATQSICWGAKHRQ</sequence>
<gene>
    <name evidence="1" type="ORF">SAMD00023353_2501230</name>
</gene>
<organism evidence="1">
    <name type="scientific">Rosellinia necatrix</name>
    <name type="common">White root-rot fungus</name>
    <dbReference type="NCBI Taxonomy" id="77044"/>
    <lineage>
        <taxon>Eukaryota</taxon>
        <taxon>Fungi</taxon>
        <taxon>Dikarya</taxon>
        <taxon>Ascomycota</taxon>
        <taxon>Pezizomycotina</taxon>
        <taxon>Sordariomycetes</taxon>
        <taxon>Xylariomycetidae</taxon>
        <taxon>Xylariales</taxon>
        <taxon>Xylariaceae</taxon>
        <taxon>Rosellinia</taxon>
    </lineage>
</organism>
<protein>
    <submittedName>
        <fullName evidence="1">Putative cytochrome P450 CYP5325A1</fullName>
    </submittedName>
</protein>
<dbReference type="EMBL" id="DF977470">
    <property type="protein sequence ID" value="GAW26256.1"/>
    <property type="molecule type" value="Genomic_DNA"/>
</dbReference>
<evidence type="ECO:0000313" key="2">
    <source>
        <dbReference type="Proteomes" id="UP000054516"/>
    </source>
</evidence>
<name>A0A1S8A815_ROSNE</name>
<proteinExistence type="predicted"/>
<dbReference type="Proteomes" id="UP000054516">
    <property type="component" value="Unassembled WGS sequence"/>
</dbReference>
<dbReference type="AlphaFoldDB" id="A0A1S8A815"/>